<gene>
    <name evidence="4" type="ORF">OHC33_006341</name>
</gene>
<dbReference type="SUPFAM" id="SSF56801">
    <property type="entry name" value="Acetyl-CoA synthetase-like"/>
    <property type="match status" value="1"/>
</dbReference>
<dbReference type="PANTHER" id="PTHR43439">
    <property type="entry name" value="PHENYLACETATE-COENZYME A LIGASE"/>
    <property type="match status" value="1"/>
</dbReference>
<accession>A0AAN8EJD1</accession>
<evidence type="ECO:0000256" key="2">
    <source>
        <dbReference type="ARBA" id="ARBA00022553"/>
    </source>
</evidence>
<dbReference type="InterPro" id="IPR051414">
    <property type="entry name" value="Adenylate-forming_Reductase"/>
</dbReference>
<keyword evidence="5" id="KW-1185">Reference proteome</keyword>
<keyword evidence="1" id="KW-0596">Phosphopantetheine</keyword>
<organism evidence="4 5">
    <name type="scientific">Knufia fluminis</name>
    <dbReference type="NCBI Taxonomy" id="191047"/>
    <lineage>
        <taxon>Eukaryota</taxon>
        <taxon>Fungi</taxon>
        <taxon>Dikarya</taxon>
        <taxon>Ascomycota</taxon>
        <taxon>Pezizomycotina</taxon>
        <taxon>Eurotiomycetes</taxon>
        <taxon>Chaetothyriomycetidae</taxon>
        <taxon>Chaetothyriales</taxon>
        <taxon>Trichomeriaceae</taxon>
        <taxon>Knufia</taxon>
    </lineage>
</organism>
<sequence length="551" mass="61399">MDLTGLYKHPVKLELLPHLLDRVAQEQPQKAWAVRPKVSSDPSQGFEEITYAAAANAVNRAAWFFEEALGKAQPETFPLVSYMGTADLAYFLLPIALVKCGYQVLLLSDLTSVDMREYLLKAADCNFYACTASSSDDPVATRLGMKPIIVPALATLLATEPVQPYPYDRTVEQGLNDPLMQLHTSGTSSITGRAKLVTYALGTICTAQLEPPIRDLNGYKNMGIKTGELTRVYNAFRISHAGGVMITYRFMYQGIAAVIGGDNPMSLDTIQQALHHANIDSGLFPPIMLEAMAKQPGFLPQLSKLKQLLYAGGPISESAGNEISKHTHLYSRYGSTENSIPVAHATDPEDWQYCHFNPEYSHFEFRPHPPDNPSTNLFEAVMVRHPDPVIRRCQPVFWNFPDKTEWPMEDLFAPHPTKPNQWKYIGRRDDMIIVGSAINVMPTFFEQEVLQRDPRVKKAVMYGSGEPHLAVLIELATPVGGEEDMARVKEELWPLVESCNQRMSRGTQVPMHAVVIAKKDKPLPRGGKGDVARKMAQALYEQELAEAFKVK</sequence>
<dbReference type="InterPro" id="IPR000873">
    <property type="entry name" value="AMP-dep_synth/lig_dom"/>
</dbReference>
<keyword evidence="2" id="KW-0597">Phosphoprotein</keyword>
<comment type="caution">
    <text evidence="4">The sequence shown here is derived from an EMBL/GenBank/DDBJ whole genome shotgun (WGS) entry which is preliminary data.</text>
</comment>
<dbReference type="Gene3D" id="3.40.50.12780">
    <property type="entry name" value="N-terminal domain of ligase-like"/>
    <property type="match status" value="1"/>
</dbReference>
<evidence type="ECO:0000259" key="3">
    <source>
        <dbReference type="Pfam" id="PF00501"/>
    </source>
</evidence>
<evidence type="ECO:0000313" key="4">
    <source>
        <dbReference type="EMBL" id="KAK5952748.1"/>
    </source>
</evidence>
<evidence type="ECO:0000256" key="1">
    <source>
        <dbReference type="ARBA" id="ARBA00022450"/>
    </source>
</evidence>
<evidence type="ECO:0000313" key="5">
    <source>
        <dbReference type="Proteomes" id="UP001316803"/>
    </source>
</evidence>
<dbReference type="PANTHER" id="PTHR43439:SF2">
    <property type="entry name" value="ENZYME, PUTATIVE (JCVI)-RELATED"/>
    <property type="match status" value="1"/>
</dbReference>
<reference evidence="4 5" key="1">
    <citation type="submission" date="2022-12" db="EMBL/GenBank/DDBJ databases">
        <title>Genomic features and morphological characterization of a novel Knufia sp. strain isolated from spacecraft assembly facility.</title>
        <authorList>
            <person name="Teixeira M."/>
            <person name="Chander A.M."/>
            <person name="Stajich J.E."/>
            <person name="Venkateswaran K."/>
        </authorList>
    </citation>
    <scope>NUCLEOTIDE SEQUENCE [LARGE SCALE GENOMIC DNA]</scope>
    <source>
        <strain evidence="4 5">FJI-L2-BK-P2</strain>
    </source>
</reference>
<dbReference type="AlphaFoldDB" id="A0AAN8EJD1"/>
<feature type="domain" description="AMP-dependent synthetase/ligase" evidence="3">
    <location>
        <begin position="21"/>
        <end position="352"/>
    </location>
</feature>
<dbReference type="Pfam" id="PF23562">
    <property type="entry name" value="AMP-binding_C_3"/>
    <property type="match status" value="1"/>
</dbReference>
<name>A0AAN8EJD1_9EURO</name>
<dbReference type="Proteomes" id="UP001316803">
    <property type="component" value="Unassembled WGS sequence"/>
</dbReference>
<dbReference type="InterPro" id="IPR042099">
    <property type="entry name" value="ANL_N_sf"/>
</dbReference>
<protein>
    <recommendedName>
        <fullName evidence="3">AMP-dependent synthetase/ligase domain-containing protein</fullName>
    </recommendedName>
</protein>
<dbReference type="Pfam" id="PF00501">
    <property type="entry name" value="AMP-binding"/>
    <property type="match status" value="1"/>
</dbReference>
<dbReference type="EMBL" id="JAKLMC020000014">
    <property type="protein sequence ID" value="KAK5952748.1"/>
    <property type="molecule type" value="Genomic_DNA"/>
</dbReference>
<proteinExistence type="predicted"/>